<keyword evidence="2" id="KW-1185">Reference proteome</keyword>
<evidence type="ECO:0000313" key="1">
    <source>
        <dbReference type="EMBL" id="KAA0972520.1"/>
    </source>
</evidence>
<dbReference type="InterPro" id="IPR043137">
    <property type="entry name" value="GGT_ssub_C"/>
</dbReference>
<dbReference type="Pfam" id="PF01019">
    <property type="entry name" value="G_glu_transpept"/>
    <property type="match status" value="1"/>
</dbReference>
<dbReference type="OrthoDB" id="9781342at2"/>
<gene>
    <name evidence="1" type="ORF">FPY71_05390</name>
</gene>
<dbReference type="SUPFAM" id="SSF56235">
    <property type="entry name" value="N-terminal nucleophile aminohydrolases (Ntn hydrolases)"/>
    <property type="match status" value="1"/>
</dbReference>
<dbReference type="EMBL" id="VTWH01000001">
    <property type="protein sequence ID" value="KAA0972520.1"/>
    <property type="molecule type" value="Genomic_DNA"/>
</dbReference>
<dbReference type="GO" id="GO:0016740">
    <property type="term" value="F:transferase activity"/>
    <property type="evidence" value="ECO:0007669"/>
    <property type="project" value="UniProtKB-KW"/>
</dbReference>
<dbReference type="PRINTS" id="PR01210">
    <property type="entry name" value="GGTRANSPTASE"/>
</dbReference>
<dbReference type="Gene3D" id="1.10.246.130">
    <property type="match status" value="1"/>
</dbReference>
<organism evidence="1 2">
    <name type="scientific">Aureimonas fodinaquatilis</name>
    <dbReference type="NCBI Taxonomy" id="2565783"/>
    <lineage>
        <taxon>Bacteria</taxon>
        <taxon>Pseudomonadati</taxon>
        <taxon>Pseudomonadota</taxon>
        <taxon>Alphaproteobacteria</taxon>
        <taxon>Hyphomicrobiales</taxon>
        <taxon>Aurantimonadaceae</taxon>
        <taxon>Aureimonas</taxon>
    </lineage>
</organism>
<name>A0A5B0E420_9HYPH</name>
<dbReference type="InterPro" id="IPR029055">
    <property type="entry name" value="Ntn_hydrolases_N"/>
</dbReference>
<keyword evidence="1" id="KW-0808">Transferase</keyword>
<dbReference type="InterPro" id="IPR043138">
    <property type="entry name" value="GGT_lsub"/>
</dbReference>
<protein>
    <submittedName>
        <fullName evidence="1">Gamma-glutamyltransferase family protein</fullName>
    </submittedName>
</protein>
<dbReference type="Gene3D" id="3.60.20.40">
    <property type="match status" value="1"/>
</dbReference>
<reference evidence="1 2" key="1">
    <citation type="submission" date="2019-08" db="EMBL/GenBank/DDBJ databases">
        <title>Aureimonas fodiniaquatilis sp. nov., isolated from a coal mine wastewater.</title>
        <authorList>
            <person name="Kim W."/>
        </authorList>
    </citation>
    <scope>NUCLEOTIDE SEQUENCE [LARGE SCALE GENOMIC DNA]</scope>
    <source>
        <strain evidence="1 2">CAU 1482</strain>
    </source>
</reference>
<accession>A0A5B0E420</accession>
<dbReference type="Proteomes" id="UP000324738">
    <property type="component" value="Unassembled WGS sequence"/>
</dbReference>
<dbReference type="PANTHER" id="PTHR43881:SF1">
    <property type="entry name" value="GAMMA-GLUTAMYLTRANSPEPTIDASE (AFU_ORTHOLOGUE AFUA_4G13580)"/>
    <property type="match status" value="1"/>
</dbReference>
<sequence>MCHTLQGSGASKIPCSISETTMDQDVTKQLPGMAPHRSRFMGFNHAVAAGHYLAAQAAFQILEAGGNAIDAGVAGGIALGVVQSEYVGFGGVAPIMIRLAETGQTWTLAGVGHWPAATDVEVFRTRFGGRIPRGVLRTVIPAAPASWIGALQRFGTMSYGEVASAALCFARDGFPMPSLMNMIINKHAKEYGAYESSAAIYLRDGKAPAVGERFVQSDLASVIQYMIDEEKRALSTGDRATGLKAARDAFYRGDIGAKMVRYHEENGGWLSMSDLADYEVKTEQINPTQFGDMELFTCGPWCQGPVLAQTAGMLKVHDLKAFGHNSIDYIHFLTEAFKLAYADRHAYVGDPDFVDVPYTQMVSPEYLAQRAKNISMVKATPGMPEAGNAYGFAQPNPKTAQSVDDVEHLDTSYISVVDKDGNAFSATPSDGSSTSPVIPGLGFVPSSRGVQSWVDATAPAVAGPGRRPRLTPNPVILHKPDHFVQPIGSPGNDVQPQAILQVILNVHVFGMTPQEAVEAPRFATFSYPRSSEPHSYDPGLLKLEERINPAVFDGLAALGHDVQRWPDWEWTAGAVCTVLADSKAGLLEGGADPRRPTSALAR</sequence>
<dbReference type="AlphaFoldDB" id="A0A5B0E420"/>
<proteinExistence type="predicted"/>
<evidence type="ECO:0000313" key="2">
    <source>
        <dbReference type="Proteomes" id="UP000324738"/>
    </source>
</evidence>
<comment type="caution">
    <text evidence="1">The sequence shown here is derived from an EMBL/GenBank/DDBJ whole genome shotgun (WGS) entry which is preliminary data.</text>
</comment>
<dbReference type="InterPro" id="IPR052896">
    <property type="entry name" value="GGT-like_enzyme"/>
</dbReference>
<dbReference type="PANTHER" id="PTHR43881">
    <property type="entry name" value="GAMMA-GLUTAMYLTRANSPEPTIDASE (AFU_ORTHOLOGUE AFUA_4G13580)"/>
    <property type="match status" value="1"/>
</dbReference>